<evidence type="ECO:0000313" key="2">
    <source>
        <dbReference type="EMBL" id="ORX80826.1"/>
    </source>
</evidence>
<sequence length="177" mass="21234">MKIFEDKSKFFFLYFLPDNVAAIISAIFMFKKVIPLYIFSTLYTVYLFISCCYYYYNFVTLILSGTYRTYYNAYDYLTDLYFEDHPELDYYTEYTNIRSKLKTQFYLESFCHLFVIILMIYYNYVLTEFIDKKQLEYSDELGDNKLFENSKLQGTIKTSNISLNTSSIQTSNNINSN</sequence>
<dbReference type="Proteomes" id="UP000193944">
    <property type="component" value="Unassembled WGS sequence"/>
</dbReference>
<organism evidence="2 3">
    <name type="scientific">Anaeromyces robustus</name>
    <dbReference type="NCBI Taxonomy" id="1754192"/>
    <lineage>
        <taxon>Eukaryota</taxon>
        <taxon>Fungi</taxon>
        <taxon>Fungi incertae sedis</taxon>
        <taxon>Chytridiomycota</taxon>
        <taxon>Chytridiomycota incertae sedis</taxon>
        <taxon>Neocallimastigomycetes</taxon>
        <taxon>Neocallimastigales</taxon>
        <taxon>Neocallimastigaceae</taxon>
        <taxon>Anaeromyces</taxon>
    </lineage>
</organism>
<name>A0A1Y1X623_9FUNG</name>
<reference evidence="2 3" key="2">
    <citation type="submission" date="2016-08" db="EMBL/GenBank/DDBJ databases">
        <title>Pervasive Adenine N6-methylation of Active Genes in Fungi.</title>
        <authorList>
            <consortium name="DOE Joint Genome Institute"/>
            <person name="Mondo S.J."/>
            <person name="Dannebaum R.O."/>
            <person name="Kuo R.C."/>
            <person name="Labutti K."/>
            <person name="Haridas S."/>
            <person name="Kuo A."/>
            <person name="Salamov A."/>
            <person name="Ahrendt S.R."/>
            <person name="Lipzen A."/>
            <person name="Sullivan W."/>
            <person name="Andreopoulos W.B."/>
            <person name="Clum A."/>
            <person name="Lindquist E."/>
            <person name="Daum C."/>
            <person name="Ramamoorthy G.K."/>
            <person name="Gryganskyi A."/>
            <person name="Culley D."/>
            <person name="Magnuson J.K."/>
            <person name="James T.Y."/>
            <person name="O'Malley M.A."/>
            <person name="Stajich J.E."/>
            <person name="Spatafora J.W."/>
            <person name="Visel A."/>
            <person name="Grigoriev I.V."/>
        </authorList>
    </citation>
    <scope>NUCLEOTIDE SEQUENCE [LARGE SCALE GENOMIC DNA]</scope>
    <source>
        <strain evidence="2 3">S4</strain>
    </source>
</reference>
<feature type="transmembrane region" description="Helical" evidence="1">
    <location>
        <begin position="36"/>
        <end position="56"/>
    </location>
</feature>
<feature type="transmembrane region" description="Helical" evidence="1">
    <location>
        <begin position="12"/>
        <end position="30"/>
    </location>
</feature>
<keyword evidence="1" id="KW-0472">Membrane</keyword>
<dbReference type="EMBL" id="MCFG01000134">
    <property type="protein sequence ID" value="ORX80826.1"/>
    <property type="molecule type" value="Genomic_DNA"/>
</dbReference>
<keyword evidence="3" id="KW-1185">Reference proteome</keyword>
<protein>
    <recommendedName>
        <fullName evidence="4">DUF1753-domain-containing protein</fullName>
    </recommendedName>
</protein>
<feature type="transmembrane region" description="Helical" evidence="1">
    <location>
        <begin position="105"/>
        <end position="124"/>
    </location>
</feature>
<evidence type="ECO:0008006" key="4">
    <source>
        <dbReference type="Google" id="ProtNLM"/>
    </source>
</evidence>
<gene>
    <name evidence="2" type="ORF">BCR32DRAFT_245336</name>
</gene>
<proteinExistence type="predicted"/>
<dbReference type="AlphaFoldDB" id="A0A1Y1X623"/>
<keyword evidence="1" id="KW-0812">Transmembrane</keyword>
<accession>A0A1Y1X623</accession>
<keyword evidence="1" id="KW-1133">Transmembrane helix</keyword>
<evidence type="ECO:0000256" key="1">
    <source>
        <dbReference type="SAM" id="Phobius"/>
    </source>
</evidence>
<evidence type="ECO:0000313" key="3">
    <source>
        <dbReference type="Proteomes" id="UP000193944"/>
    </source>
</evidence>
<comment type="caution">
    <text evidence="2">The sequence shown here is derived from an EMBL/GenBank/DDBJ whole genome shotgun (WGS) entry which is preliminary data.</text>
</comment>
<reference evidence="2 3" key="1">
    <citation type="submission" date="2016-08" db="EMBL/GenBank/DDBJ databases">
        <title>A Parts List for Fungal Cellulosomes Revealed by Comparative Genomics.</title>
        <authorList>
            <consortium name="DOE Joint Genome Institute"/>
            <person name="Haitjema C.H."/>
            <person name="Gilmore S.P."/>
            <person name="Henske J.K."/>
            <person name="Solomon K.V."/>
            <person name="De Groot R."/>
            <person name="Kuo A."/>
            <person name="Mondo S.J."/>
            <person name="Salamov A.A."/>
            <person name="Labutti K."/>
            <person name="Zhao Z."/>
            <person name="Chiniquy J."/>
            <person name="Barry K."/>
            <person name="Brewer H.M."/>
            <person name="Purvine S.O."/>
            <person name="Wright A.T."/>
            <person name="Boxma B."/>
            <person name="Van Alen T."/>
            <person name="Hackstein J.H."/>
            <person name="Baker S.E."/>
            <person name="Grigoriev I.V."/>
            <person name="O'Malley M.A."/>
        </authorList>
    </citation>
    <scope>NUCLEOTIDE SEQUENCE [LARGE SCALE GENOMIC DNA]</scope>
    <source>
        <strain evidence="2 3">S4</strain>
    </source>
</reference>
<dbReference type="OrthoDB" id="10467649at2759"/>